<proteinExistence type="predicted"/>
<dbReference type="Pfam" id="PF04072">
    <property type="entry name" value="LCM"/>
    <property type="match status" value="1"/>
</dbReference>
<dbReference type="Proteomes" id="UP001166784">
    <property type="component" value="Unassembled WGS sequence"/>
</dbReference>
<protein>
    <submittedName>
        <fullName evidence="4">Class I SAM-dependent methyltransferase</fullName>
        <ecNumber evidence="4">2.1.1.-</ecNumber>
    </submittedName>
</protein>
<keyword evidence="2 4" id="KW-0808">Transferase</keyword>
<dbReference type="RefSeq" id="WP_241058471.1">
    <property type="nucleotide sequence ID" value="NZ_JAKWJU010000002.1"/>
</dbReference>
<evidence type="ECO:0000313" key="4">
    <source>
        <dbReference type="EMBL" id="MCH6160391.1"/>
    </source>
</evidence>
<evidence type="ECO:0000256" key="1">
    <source>
        <dbReference type="ARBA" id="ARBA00022603"/>
    </source>
</evidence>
<evidence type="ECO:0000256" key="3">
    <source>
        <dbReference type="SAM" id="MobiDB-lite"/>
    </source>
</evidence>
<organism evidence="4 5">
    <name type="scientific">Streptomyces marispadix</name>
    <dbReference type="NCBI Taxonomy" id="2922868"/>
    <lineage>
        <taxon>Bacteria</taxon>
        <taxon>Bacillati</taxon>
        <taxon>Actinomycetota</taxon>
        <taxon>Actinomycetes</taxon>
        <taxon>Kitasatosporales</taxon>
        <taxon>Streptomycetaceae</taxon>
        <taxon>Streptomyces</taxon>
    </lineage>
</organism>
<dbReference type="InterPro" id="IPR029063">
    <property type="entry name" value="SAM-dependent_MTases_sf"/>
</dbReference>
<sequence>MSGERLPRWEREMAEPGNESESESESGSESGNEPEYGSGGERCPVRLSGVPETLLWNLWQRACEAGRPGTVLDDPKAVELVRRIDYPFTETFGEPAPLLAQGHALRVRTFDAAVRAFLAEHPDGTVVTLAEGLETQFWRVDNGRARWLCVELPETAEVRTRLLPDAERRRTLARSALDLSWRDEVDPGRGVLITAQGLLMYLQPDEVRELVAGCAERFRGGSLVFDAVPKWFSDRTTSGAMRTPQGYRPPPMPWGLDAGELSTVRGFHPRIREVRELPPPRGRGFYHGVLAPLMRRLPAVRNMRPTMTAVARFE</sequence>
<reference evidence="4" key="1">
    <citation type="submission" date="2022-03" db="EMBL/GenBank/DDBJ databases">
        <authorList>
            <person name="Santos J.D.N."/>
            <person name="Kallscheuer N."/>
            <person name="Jogler C."/>
            <person name="Lage O.M."/>
        </authorList>
    </citation>
    <scope>NUCLEOTIDE SEQUENCE</scope>
    <source>
        <strain evidence="4">M600PL45_2</strain>
    </source>
</reference>
<feature type="compositionally biased region" description="Low complexity" evidence="3">
    <location>
        <begin position="27"/>
        <end position="36"/>
    </location>
</feature>
<dbReference type="PANTHER" id="PTHR43619:SF2">
    <property type="entry name" value="S-ADENOSYL-L-METHIONINE-DEPENDENT METHYLTRANSFERASES SUPERFAMILY PROTEIN"/>
    <property type="match status" value="1"/>
</dbReference>
<dbReference type="EMBL" id="JAKWJU010000002">
    <property type="protein sequence ID" value="MCH6160391.1"/>
    <property type="molecule type" value="Genomic_DNA"/>
</dbReference>
<keyword evidence="5" id="KW-1185">Reference proteome</keyword>
<feature type="region of interest" description="Disordered" evidence="3">
    <location>
        <begin position="1"/>
        <end position="44"/>
    </location>
</feature>
<dbReference type="Gene3D" id="3.40.50.150">
    <property type="entry name" value="Vaccinia Virus protein VP39"/>
    <property type="match status" value="1"/>
</dbReference>
<gene>
    <name evidence="4" type="ORF">MMA15_08165</name>
</gene>
<dbReference type="GO" id="GO:0008168">
    <property type="term" value="F:methyltransferase activity"/>
    <property type="evidence" value="ECO:0007669"/>
    <property type="project" value="UniProtKB-KW"/>
</dbReference>
<name>A0ABS9SVV8_9ACTN</name>
<feature type="compositionally biased region" description="Basic and acidic residues" evidence="3">
    <location>
        <begin position="1"/>
        <end position="14"/>
    </location>
</feature>
<comment type="caution">
    <text evidence="4">The sequence shown here is derived from an EMBL/GenBank/DDBJ whole genome shotgun (WGS) entry which is preliminary data.</text>
</comment>
<evidence type="ECO:0000313" key="5">
    <source>
        <dbReference type="Proteomes" id="UP001166784"/>
    </source>
</evidence>
<accession>A0ABS9SVV8</accession>
<dbReference type="EC" id="2.1.1.-" evidence="4"/>
<evidence type="ECO:0000256" key="2">
    <source>
        <dbReference type="ARBA" id="ARBA00022679"/>
    </source>
</evidence>
<dbReference type="SUPFAM" id="SSF53335">
    <property type="entry name" value="S-adenosyl-L-methionine-dependent methyltransferases"/>
    <property type="match status" value="1"/>
</dbReference>
<dbReference type="InterPro" id="IPR007213">
    <property type="entry name" value="Ppm1/Ppm2/Tcmp"/>
</dbReference>
<keyword evidence="1 4" id="KW-0489">Methyltransferase</keyword>
<dbReference type="GO" id="GO:0032259">
    <property type="term" value="P:methylation"/>
    <property type="evidence" value="ECO:0007669"/>
    <property type="project" value="UniProtKB-KW"/>
</dbReference>
<dbReference type="PANTHER" id="PTHR43619">
    <property type="entry name" value="S-ADENOSYL-L-METHIONINE-DEPENDENT METHYLTRANSFERASE YKTD-RELATED"/>
    <property type="match status" value="1"/>
</dbReference>
<reference evidence="4" key="2">
    <citation type="journal article" date="2023" name="Int. J. Syst. Evol. Microbiol.">
        <title>Streptomyces marispadix sp. nov., isolated from marine beach sediment of the Northern Coast of Portugal.</title>
        <authorList>
            <person name="dos Santos J.D.N."/>
            <person name="Vitorino I.R."/>
            <person name="Kallscheuer N."/>
            <person name="Srivastava A."/>
            <person name="Krautwurst S."/>
            <person name="Marz M."/>
            <person name="Jogler C."/>
            <person name="Lobo Da Cunha A."/>
            <person name="Catita J."/>
            <person name="Goncalves H."/>
            <person name="Gonzalez I."/>
            <person name="Reyes F."/>
            <person name="Lage O.M."/>
        </authorList>
    </citation>
    <scope>NUCLEOTIDE SEQUENCE</scope>
    <source>
        <strain evidence="4">M600PL45_2</strain>
    </source>
</reference>